<name>A0ACC1NI21_9HYPO</name>
<comment type="caution">
    <text evidence="1">The sequence shown here is derived from an EMBL/GenBank/DDBJ whole genome shotgun (WGS) entry which is preliminary data.</text>
</comment>
<evidence type="ECO:0000313" key="1">
    <source>
        <dbReference type="EMBL" id="KAJ2978557.1"/>
    </source>
</evidence>
<organism evidence="1 2">
    <name type="scientific">Zarea fungicola</name>
    <dbReference type="NCBI Taxonomy" id="93591"/>
    <lineage>
        <taxon>Eukaryota</taxon>
        <taxon>Fungi</taxon>
        <taxon>Dikarya</taxon>
        <taxon>Ascomycota</taxon>
        <taxon>Pezizomycotina</taxon>
        <taxon>Sordariomycetes</taxon>
        <taxon>Hypocreomycetidae</taxon>
        <taxon>Hypocreales</taxon>
        <taxon>Cordycipitaceae</taxon>
        <taxon>Zarea</taxon>
    </lineage>
</organism>
<dbReference type="EMBL" id="JANJQO010000364">
    <property type="protein sequence ID" value="KAJ2978557.1"/>
    <property type="molecule type" value="Genomic_DNA"/>
</dbReference>
<proteinExistence type="predicted"/>
<accession>A0ACC1NI21</accession>
<keyword evidence="2" id="KW-1185">Reference proteome</keyword>
<evidence type="ECO:0000313" key="2">
    <source>
        <dbReference type="Proteomes" id="UP001143910"/>
    </source>
</evidence>
<sequence>MSPKPSSFGFLLRNGSRVVHGSGVPKIPAFKSEPNIPGILHLYNLGAAGDSSGATPSFRGAHGYFPFDMSMRMPRHVHISPSSLGPPRFITEKVLTLTGIGMVELAGEIFVVPPLTMIMIAAGVPHTWMPAPPGLDFQALGLADEKLESDGNFTATFEYSDDTSFFPTAQTNRLDSVQDYIACNDLESIRFPEMTVEDVKKRALFIWGHNALKLE</sequence>
<dbReference type="Proteomes" id="UP001143910">
    <property type="component" value="Unassembled WGS sequence"/>
</dbReference>
<reference evidence="1" key="1">
    <citation type="submission" date="2022-08" db="EMBL/GenBank/DDBJ databases">
        <title>Genome Sequence of Lecanicillium fungicola.</title>
        <authorList>
            <person name="Buettner E."/>
        </authorList>
    </citation>
    <scope>NUCLEOTIDE SEQUENCE</scope>
    <source>
        <strain evidence="1">Babe33</strain>
    </source>
</reference>
<gene>
    <name evidence="1" type="ORF">NQ176_g3751</name>
</gene>
<protein>
    <submittedName>
        <fullName evidence="1">Uncharacterized protein</fullName>
    </submittedName>
</protein>